<reference evidence="1" key="1">
    <citation type="submission" date="2016-06" db="UniProtKB">
        <authorList>
            <consortium name="WormBaseParasite"/>
        </authorList>
    </citation>
    <scope>IDENTIFICATION</scope>
</reference>
<sequence>MKSAWKSNPYEYLAQQLMFEHSCQYSVHEQVMHYFVLKQRLNQFLFDQYASVHHHCKFSVLHYVIASF</sequence>
<proteinExistence type="predicted"/>
<protein>
    <submittedName>
        <fullName evidence="1">Uncharacterized protein</fullName>
    </submittedName>
</protein>
<evidence type="ECO:0000313" key="1">
    <source>
        <dbReference type="WBParaSite" id="SCUD_0002133701-mRNA-1"/>
    </source>
</evidence>
<accession>A0A183L1Y3</accession>
<name>A0A183L1Y3_9TREM</name>
<dbReference type="WBParaSite" id="SCUD_0002133701-mRNA-1">
    <property type="protein sequence ID" value="SCUD_0002133701-mRNA-1"/>
    <property type="gene ID" value="SCUD_0002133701"/>
</dbReference>
<dbReference type="AlphaFoldDB" id="A0A183L1Y3"/>
<organism evidence="1">
    <name type="scientific">Schistosoma curassoni</name>
    <dbReference type="NCBI Taxonomy" id="6186"/>
    <lineage>
        <taxon>Eukaryota</taxon>
        <taxon>Metazoa</taxon>
        <taxon>Spiralia</taxon>
        <taxon>Lophotrochozoa</taxon>
        <taxon>Platyhelminthes</taxon>
        <taxon>Trematoda</taxon>
        <taxon>Digenea</taxon>
        <taxon>Strigeidida</taxon>
        <taxon>Schistosomatoidea</taxon>
        <taxon>Schistosomatidae</taxon>
        <taxon>Schistosoma</taxon>
    </lineage>
</organism>